<gene>
    <name evidence="1" type="primary">yutH</name>
    <name evidence="1" type="ORF">EKG37_00475</name>
</gene>
<sequence length="335" mass="40271">MLQRLINQLYGIHIQEEFKHGPYSACQDQNNLYLLIPVGAMEEDSVIELERLTSHLKQYGDASVCQFLKSKDGKNIVEWEQSRYCVLAKASSETRPLKRLGRKLAKFHYRGRAVPFEIRNINRIGMWKTFWEQRLNQMENVWNGQIMQSPENEFERLFIESFPYYMGLTENAIQYLSDTELDDQPAFVDSGTVCHERFSVQTWGDSLTMKNPFDWVFDHCARDLAEWTRERYFHNIKTYEPAVRQFYQDYATITTLSSFSWRLVYARLLFPLHYFECIEDYYITGSEQQRHVSEERLKKYLDQTREHEEFLRDFFTLAEVPTRRYQIPEVEWLKR</sequence>
<name>A0A3S0RTR0_9BACI</name>
<dbReference type="Gene3D" id="3.90.1200.10">
    <property type="match status" value="1"/>
</dbReference>
<dbReference type="PANTHER" id="PTHR39179:SF2">
    <property type="entry name" value="ENDOSPORE COAT-ASSOCIATED PROTEIN YUTH"/>
    <property type="match status" value="1"/>
</dbReference>
<dbReference type="NCBIfam" id="TIGR02905">
    <property type="entry name" value="spore_yutH"/>
    <property type="match status" value="1"/>
</dbReference>
<accession>A0A3S0RTR0</accession>
<reference evidence="1 2" key="1">
    <citation type="submission" date="2018-12" db="EMBL/GenBank/DDBJ databases">
        <title>Bacillus yapensis draft genome sequence.</title>
        <authorList>
            <person name="Yu L."/>
            <person name="Xu X."/>
            <person name="Tang X."/>
        </authorList>
    </citation>
    <scope>NUCLEOTIDE SEQUENCE [LARGE SCALE GENOMIC DNA]</scope>
    <source>
        <strain evidence="1 2">XXST-01</strain>
    </source>
</reference>
<dbReference type="PANTHER" id="PTHR39179">
    <property type="entry name" value="SPORE COAT PROTEIN I"/>
    <property type="match status" value="1"/>
</dbReference>
<proteinExistence type="predicted"/>
<dbReference type="AlphaFoldDB" id="A0A3S0RTR0"/>
<keyword evidence="1" id="KW-0167">Capsid protein</keyword>
<keyword evidence="1" id="KW-0946">Virion</keyword>
<dbReference type="InterPro" id="IPR047175">
    <property type="entry name" value="CotS-like"/>
</dbReference>
<dbReference type="InterPro" id="IPR014254">
    <property type="entry name" value="Spore_coat_YutH"/>
</dbReference>
<dbReference type="RefSeq" id="WP_126405275.1">
    <property type="nucleotide sequence ID" value="NZ_RXNT01000001.1"/>
</dbReference>
<organism evidence="1 2">
    <name type="scientific">Bacillus yapensis</name>
    <dbReference type="NCBI Taxonomy" id="2492960"/>
    <lineage>
        <taxon>Bacteria</taxon>
        <taxon>Bacillati</taxon>
        <taxon>Bacillota</taxon>
        <taxon>Bacilli</taxon>
        <taxon>Bacillales</taxon>
        <taxon>Bacillaceae</taxon>
        <taxon>Bacillus</taxon>
    </lineage>
</organism>
<protein>
    <submittedName>
        <fullName evidence="1">Spore coat protein YutH</fullName>
    </submittedName>
</protein>
<dbReference type="InterPro" id="IPR011009">
    <property type="entry name" value="Kinase-like_dom_sf"/>
</dbReference>
<evidence type="ECO:0000313" key="1">
    <source>
        <dbReference type="EMBL" id="RTR36068.1"/>
    </source>
</evidence>
<dbReference type="Proteomes" id="UP000271374">
    <property type="component" value="Unassembled WGS sequence"/>
</dbReference>
<dbReference type="GO" id="GO:0042601">
    <property type="term" value="C:endospore-forming forespore"/>
    <property type="evidence" value="ECO:0007669"/>
    <property type="project" value="TreeGrafter"/>
</dbReference>
<dbReference type="EMBL" id="RXNT01000001">
    <property type="protein sequence ID" value="RTR36068.1"/>
    <property type="molecule type" value="Genomic_DNA"/>
</dbReference>
<evidence type="ECO:0000313" key="2">
    <source>
        <dbReference type="Proteomes" id="UP000271374"/>
    </source>
</evidence>
<dbReference type="SUPFAM" id="SSF56112">
    <property type="entry name" value="Protein kinase-like (PK-like)"/>
    <property type="match status" value="1"/>
</dbReference>
<dbReference type="OrthoDB" id="2986702at2"/>
<keyword evidence="2" id="KW-1185">Reference proteome</keyword>
<comment type="caution">
    <text evidence="1">The sequence shown here is derived from an EMBL/GenBank/DDBJ whole genome shotgun (WGS) entry which is preliminary data.</text>
</comment>